<accession>A0A1H9VYG5</accession>
<dbReference type="OrthoDB" id="2878028at2"/>
<organism evidence="1 2">
    <name type="scientific">Salipaludibacillus aurantiacus</name>
    <dbReference type="NCBI Taxonomy" id="1601833"/>
    <lineage>
        <taxon>Bacteria</taxon>
        <taxon>Bacillati</taxon>
        <taxon>Bacillota</taxon>
        <taxon>Bacilli</taxon>
        <taxon>Bacillales</taxon>
        <taxon>Bacillaceae</taxon>
    </lineage>
</organism>
<gene>
    <name evidence="1" type="ORF">SAMN05518684_11373</name>
</gene>
<reference evidence="2" key="1">
    <citation type="submission" date="2016-10" db="EMBL/GenBank/DDBJ databases">
        <authorList>
            <person name="Varghese N."/>
            <person name="Submissions S."/>
        </authorList>
    </citation>
    <scope>NUCLEOTIDE SEQUENCE [LARGE SCALE GENOMIC DNA]</scope>
    <source>
        <strain evidence="2">S9</strain>
    </source>
</reference>
<dbReference type="EMBL" id="FOGT01000013">
    <property type="protein sequence ID" value="SES26786.1"/>
    <property type="molecule type" value="Genomic_DNA"/>
</dbReference>
<proteinExistence type="predicted"/>
<sequence>MDLIFEEKYLASLYSRDQQGRMRHIEKLAANEKAYEYTHKELPKSISLVRDKLQIHKDESILTLLTFAALNKGEGELWNKLLNQIFQTEWEDSGKNFELKLEKAVSPTKEILMVLKKEAAQHPVKYAREISKKDKPIEGATNFDAVLCTNPKKVFFEAKFTADISSDTTHCTNRNQIARCIDVGLTEVKNKVEDFYFVLVTPSRYKKYPGERFYYFKMHQYMNDPAALACDIPRLSERNGHPVNVEYLEKLTKRISWITWEECLEFVLKNQLITDEQMEKLKIFYEDRKLCL</sequence>
<dbReference type="AlphaFoldDB" id="A0A1H9VYG5"/>
<dbReference type="RefSeq" id="WP_093054031.1">
    <property type="nucleotide sequence ID" value="NZ_FOGT01000013.1"/>
</dbReference>
<dbReference type="Proteomes" id="UP000198571">
    <property type="component" value="Unassembled WGS sequence"/>
</dbReference>
<evidence type="ECO:0000313" key="1">
    <source>
        <dbReference type="EMBL" id="SES26786.1"/>
    </source>
</evidence>
<name>A0A1H9VYG5_9BACI</name>
<evidence type="ECO:0000313" key="2">
    <source>
        <dbReference type="Proteomes" id="UP000198571"/>
    </source>
</evidence>
<keyword evidence="2" id="KW-1185">Reference proteome</keyword>
<protein>
    <submittedName>
        <fullName evidence="1">Uncharacterized protein</fullName>
    </submittedName>
</protein>